<reference evidence="6 7" key="1">
    <citation type="submission" date="2019-01" db="EMBL/GenBank/DDBJ databases">
        <title>A draft genome assembly of the solar-powered sea slug Elysia chlorotica.</title>
        <authorList>
            <person name="Cai H."/>
            <person name="Li Q."/>
            <person name="Fang X."/>
            <person name="Li J."/>
            <person name="Curtis N.E."/>
            <person name="Altenburger A."/>
            <person name="Shibata T."/>
            <person name="Feng M."/>
            <person name="Maeda T."/>
            <person name="Schwartz J.A."/>
            <person name="Shigenobu S."/>
            <person name="Lundholm N."/>
            <person name="Nishiyama T."/>
            <person name="Yang H."/>
            <person name="Hasebe M."/>
            <person name="Li S."/>
            <person name="Pierce S.K."/>
            <person name="Wang J."/>
        </authorList>
    </citation>
    <scope>NUCLEOTIDE SEQUENCE [LARGE SCALE GENOMIC DNA]</scope>
    <source>
        <strain evidence="6">EC2010</strain>
        <tissue evidence="6">Whole organism of an adult</tissue>
    </source>
</reference>
<dbReference type="GO" id="GO:0030199">
    <property type="term" value="P:collagen fibril organization"/>
    <property type="evidence" value="ECO:0007669"/>
    <property type="project" value="TreeGrafter"/>
</dbReference>
<accession>A0A3S1BJJ6</accession>
<dbReference type="PANTHER" id="PTHR15040:SF1">
    <property type="entry name" value="DERMATOPONTIN-LIKE ISOFORM X1"/>
    <property type="match status" value="1"/>
</dbReference>
<evidence type="ECO:0000256" key="4">
    <source>
        <dbReference type="ARBA" id="ARBA00023157"/>
    </source>
</evidence>
<comment type="similarity">
    <text evidence="2">Belongs to the dermatopontin family.</text>
</comment>
<evidence type="ECO:0000256" key="5">
    <source>
        <dbReference type="SAM" id="SignalP"/>
    </source>
</evidence>
<keyword evidence="4" id="KW-1015">Disulfide bond</keyword>
<protein>
    <recommendedName>
        <fullName evidence="8">Dermatopontin</fullName>
    </recommendedName>
</protein>
<evidence type="ECO:0000256" key="1">
    <source>
        <dbReference type="ARBA" id="ARBA00004613"/>
    </source>
</evidence>
<gene>
    <name evidence="6" type="ORF">EGW08_009870</name>
</gene>
<keyword evidence="7" id="KW-1185">Reference proteome</keyword>
<dbReference type="PANTHER" id="PTHR15040">
    <property type="entry name" value="DERMATOPONTIN-RELATED"/>
    <property type="match status" value="1"/>
</dbReference>
<evidence type="ECO:0000313" key="7">
    <source>
        <dbReference type="Proteomes" id="UP000271974"/>
    </source>
</evidence>
<evidence type="ECO:0000313" key="6">
    <source>
        <dbReference type="EMBL" id="RUS82355.1"/>
    </source>
</evidence>
<dbReference type="AlphaFoldDB" id="A0A3S1BJJ6"/>
<feature type="chain" id="PRO_5018774766" description="Dermatopontin" evidence="5">
    <location>
        <begin position="24"/>
        <end position="179"/>
    </location>
</feature>
<dbReference type="GO" id="GO:0031012">
    <property type="term" value="C:extracellular matrix"/>
    <property type="evidence" value="ECO:0007669"/>
    <property type="project" value="TreeGrafter"/>
</dbReference>
<evidence type="ECO:0008006" key="8">
    <source>
        <dbReference type="Google" id="ProtNLM"/>
    </source>
</evidence>
<evidence type="ECO:0000256" key="2">
    <source>
        <dbReference type="ARBA" id="ARBA00008712"/>
    </source>
</evidence>
<dbReference type="EMBL" id="RQTK01000289">
    <property type="protein sequence ID" value="RUS82355.1"/>
    <property type="molecule type" value="Genomic_DNA"/>
</dbReference>
<dbReference type="Pfam" id="PF14704">
    <property type="entry name" value="DERM"/>
    <property type="match status" value="1"/>
</dbReference>
<comment type="caution">
    <text evidence="6">The sequence shown here is derived from an EMBL/GenBank/DDBJ whole genome shotgun (WGS) entry which is preliminary data.</text>
</comment>
<keyword evidence="3" id="KW-0964">Secreted</keyword>
<proteinExistence type="inferred from homology"/>
<organism evidence="6 7">
    <name type="scientific">Elysia chlorotica</name>
    <name type="common">Eastern emerald elysia</name>
    <name type="synonym">Sea slug</name>
    <dbReference type="NCBI Taxonomy" id="188477"/>
    <lineage>
        <taxon>Eukaryota</taxon>
        <taxon>Metazoa</taxon>
        <taxon>Spiralia</taxon>
        <taxon>Lophotrochozoa</taxon>
        <taxon>Mollusca</taxon>
        <taxon>Gastropoda</taxon>
        <taxon>Heterobranchia</taxon>
        <taxon>Euthyneura</taxon>
        <taxon>Panpulmonata</taxon>
        <taxon>Sacoglossa</taxon>
        <taxon>Placobranchoidea</taxon>
        <taxon>Plakobranchidae</taxon>
        <taxon>Elysia</taxon>
    </lineage>
</organism>
<keyword evidence="5" id="KW-0732">Signal</keyword>
<comment type="subcellular location">
    <subcellularLocation>
        <location evidence="1">Secreted</location>
    </subcellularLocation>
</comment>
<dbReference type="InterPro" id="IPR026645">
    <property type="entry name" value="Dermatopontin"/>
</dbReference>
<dbReference type="STRING" id="188477.A0A3S1BJJ6"/>
<name>A0A3S1BJJ6_ELYCH</name>
<dbReference type="GO" id="GO:0005615">
    <property type="term" value="C:extracellular space"/>
    <property type="evidence" value="ECO:0007669"/>
    <property type="project" value="TreeGrafter"/>
</dbReference>
<feature type="signal peptide" evidence="5">
    <location>
        <begin position="1"/>
        <end position="23"/>
    </location>
</feature>
<evidence type="ECO:0000256" key="3">
    <source>
        <dbReference type="ARBA" id="ARBA00022525"/>
    </source>
</evidence>
<dbReference type="Proteomes" id="UP000271974">
    <property type="component" value="Unassembled WGS sequence"/>
</dbReference>
<sequence>MSLVFPALVAALCLTLHTSDVHASYANRWDKEFRFECPEGEVLRNVLSVHSNLMEDRRFMFSCGAAPFGGRPSTCKWTHDYVNDFDEPINFMCEPDAVLTGVDSINSNDHQDRRMKFKCCKATGYKTASCGLTPYLNAWDSMMTYNVPPGKVLTGWFSVHSDGAQDRRHKMLFCNYNTQ</sequence>
<dbReference type="OrthoDB" id="5975249at2759"/>